<dbReference type="PANTHER" id="PTHR40623:SF2">
    <property type="entry name" value="INTEGRAL MEMBRANE PROTEIN"/>
    <property type="match status" value="1"/>
</dbReference>
<dbReference type="VEuPathDB" id="FungiDB:I7I52_10140"/>
<dbReference type="AlphaFoldDB" id="A0A8H7Z1Z4"/>
<keyword evidence="2" id="KW-0472">Membrane</keyword>
<dbReference type="EMBL" id="JAEVHI010000002">
    <property type="protein sequence ID" value="KAG5299730.1"/>
    <property type="molecule type" value="Genomic_DNA"/>
</dbReference>
<gene>
    <name evidence="3" type="ORF">I7I52_10140</name>
</gene>
<evidence type="ECO:0000313" key="4">
    <source>
        <dbReference type="Proteomes" id="UP000670092"/>
    </source>
</evidence>
<keyword evidence="2" id="KW-0812">Transmembrane</keyword>
<feature type="transmembrane region" description="Helical" evidence="2">
    <location>
        <begin position="15"/>
        <end position="34"/>
    </location>
</feature>
<name>A0A8H7Z1Z4_AJECA</name>
<dbReference type="Proteomes" id="UP000670092">
    <property type="component" value="Unassembled WGS sequence"/>
</dbReference>
<evidence type="ECO:0000256" key="2">
    <source>
        <dbReference type="SAM" id="Phobius"/>
    </source>
</evidence>
<reference evidence="3 4" key="1">
    <citation type="submission" date="2021-01" db="EMBL/GenBank/DDBJ databases">
        <title>Chromosome-level genome assembly of a human fungal pathogen reveals clustering of transcriptionally co-regulated genes.</title>
        <authorList>
            <person name="Voorhies M."/>
            <person name="Cohen S."/>
            <person name="Shea T.P."/>
            <person name="Petrus S."/>
            <person name="Munoz J.F."/>
            <person name="Poplawski S."/>
            <person name="Goldman W.E."/>
            <person name="Michael T."/>
            <person name="Cuomo C.A."/>
            <person name="Sil A."/>
            <person name="Beyhan S."/>
        </authorList>
    </citation>
    <scope>NUCLEOTIDE SEQUENCE [LARGE SCALE GENOMIC DNA]</scope>
    <source>
        <strain evidence="3 4">G184AR</strain>
    </source>
</reference>
<evidence type="ECO:0000313" key="3">
    <source>
        <dbReference type="EMBL" id="KAG5299730.1"/>
    </source>
</evidence>
<feature type="compositionally biased region" description="Polar residues" evidence="1">
    <location>
        <begin position="209"/>
        <end position="219"/>
    </location>
</feature>
<dbReference type="PANTHER" id="PTHR40623">
    <property type="entry name" value="INTEGRAL MEMBRANE PROTEIN"/>
    <property type="match status" value="1"/>
</dbReference>
<sequence>MEFFVDWALWLKMCFVLGCLIFLVLIYGTGVHIYNSLRLKKLTAAAAREEAAVRTPGMLEIGSDDIPFGSRAIERGIEIEGIWISHHNTPVGSPRWGLTPDPSRPASLGSKSTLTFPVTPLPSRGGSDYLAPRTATLGCRKLASVSSPLPYPESHDSANVSSSGINGRRAKSDFFHRNEQESESESHISQNDNRYSGFEFGDLGGVEPSDQQQTGDTGSINYLTEESGSGFEAQGWGSTPIATASEIHLPLQGHSGDSVVIESIAGKGQLRSVSGPPFEQAHLSPIENHRIIEGQQHGDLHAA</sequence>
<feature type="region of interest" description="Disordered" evidence="1">
    <location>
        <begin position="99"/>
        <end position="130"/>
    </location>
</feature>
<protein>
    <submittedName>
        <fullName evidence="3">Uncharacterized protein</fullName>
    </submittedName>
</protein>
<organism evidence="3 4">
    <name type="scientific">Ajellomyces capsulatus</name>
    <name type="common">Darling's disease fungus</name>
    <name type="synonym">Histoplasma capsulatum</name>
    <dbReference type="NCBI Taxonomy" id="5037"/>
    <lineage>
        <taxon>Eukaryota</taxon>
        <taxon>Fungi</taxon>
        <taxon>Dikarya</taxon>
        <taxon>Ascomycota</taxon>
        <taxon>Pezizomycotina</taxon>
        <taxon>Eurotiomycetes</taxon>
        <taxon>Eurotiomycetidae</taxon>
        <taxon>Onygenales</taxon>
        <taxon>Ajellomycetaceae</taxon>
        <taxon>Histoplasma</taxon>
    </lineage>
</organism>
<comment type="caution">
    <text evidence="3">The sequence shown here is derived from an EMBL/GenBank/DDBJ whole genome shotgun (WGS) entry which is preliminary data.</text>
</comment>
<keyword evidence="2" id="KW-1133">Transmembrane helix</keyword>
<accession>A0A8H7Z1Z4</accession>
<evidence type="ECO:0000256" key="1">
    <source>
        <dbReference type="SAM" id="MobiDB-lite"/>
    </source>
</evidence>
<feature type="region of interest" description="Disordered" evidence="1">
    <location>
        <begin position="146"/>
        <end position="219"/>
    </location>
</feature>
<feature type="compositionally biased region" description="Basic and acidic residues" evidence="1">
    <location>
        <begin position="170"/>
        <end position="186"/>
    </location>
</feature>
<proteinExistence type="predicted"/>
<dbReference type="OrthoDB" id="4184315at2759"/>